<feature type="domain" description="Peptidase M16 N-terminal" evidence="1">
    <location>
        <begin position="63"/>
        <end position="175"/>
    </location>
</feature>
<feature type="domain" description="Peptidase M16 C-terminal" evidence="2">
    <location>
        <begin position="181"/>
        <end position="362"/>
    </location>
</feature>
<accession>A0ABQ2NWR7</accession>
<dbReference type="EMBL" id="BMLW01000008">
    <property type="protein sequence ID" value="GGP12482.1"/>
    <property type="molecule type" value="Genomic_DNA"/>
</dbReference>
<gene>
    <name evidence="3" type="ORF">GCM10011346_28620</name>
</gene>
<dbReference type="InterPro" id="IPR050361">
    <property type="entry name" value="MPP/UQCRC_Complex"/>
</dbReference>
<protein>
    <submittedName>
        <fullName evidence="3">Peptidase M16</fullName>
    </submittedName>
</protein>
<dbReference type="PANTHER" id="PTHR11851:SF134">
    <property type="entry name" value="ZINC-DEPENDENT PROTEASE"/>
    <property type="match status" value="1"/>
</dbReference>
<dbReference type="Gene3D" id="3.30.830.10">
    <property type="entry name" value="Metalloenzyme, LuxS/M16 peptidase-like"/>
    <property type="match status" value="2"/>
</dbReference>
<dbReference type="RefSeq" id="WP_188735038.1">
    <property type="nucleotide sequence ID" value="NZ_BMLW01000008.1"/>
</dbReference>
<reference evidence="4" key="1">
    <citation type="journal article" date="2019" name="Int. J. Syst. Evol. Microbiol.">
        <title>The Global Catalogue of Microorganisms (GCM) 10K type strain sequencing project: providing services to taxonomists for standard genome sequencing and annotation.</title>
        <authorList>
            <consortium name="The Broad Institute Genomics Platform"/>
            <consortium name="The Broad Institute Genome Sequencing Center for Infectious Disease"/>
            <person name="Wu L."/>
            <person name="Ma J."/>
        </authorList>
    </citation>
    <scope>NUCLEOTIDE SEQUENCE [LARGE SCALE GENOMIC DNA]</scope>
    <source>
        <strain evidence="4">CGMCC 1.7693</strain>
    </source>
</reference>
<dbReference type="Proteomes" id="UP000641206">
    <property type="component" value="Unassembled WGS sequence"/>
</dbReference>
<name>A0ABQ2NWR7_9BACI</name>
<dbReference type="NCBIfam" id="NF047421">
    <property type="entry name" value="YfmH_fam"/>
    <property type="match status" value="1"/>
</dbReference>
<sequence length="431" mass="49764">MNKQYFDTIDETLYEEKLDNGLQVCLLPKPELAKTYGVFMTNYGSIDQSFVPIGQTEAITVPDGIAHFLEHKLFEKEDRDVFTDFTKQAASPNAFTSFTETAYLFSATSNIEKNVLTLVDFVQDPYFSEQSVEKEKGIIAQEINMYDDQPDWRLFMGTNKALFHNHPVNIDIAGTVDSIYTITKDDLYTCYHTFYHPENMILFVTGNFDAQKMMNLIKENQQKKSFDKLDDIKRQFPEEPDTVKEKNLKINMPVSIPKCAVGIKEPNKPLEGEEYLKRDLFVDMVLDHFFSTGGEFYQKLYDEDLIDNSFFFESNLQTSFGYVSIGSNTNNPEAFSAQVQEMLLSTKELEISEADFERMKKKKMGQLLRAMNSLEFIANQFATLSFKKVNLFDIVPFIQKLTVQDINTFLNTWIEEDRLATCTIQNQTVDK</sequence>
<proteinExistence type="predicted"/>
<keyword evidence="4" id="KW-1185">Reference proteome</keyword>
<comment type="caution">
    <text evidence="3">The sequence shown here is derived from an EMBL/GenBank/DDBJ whole genome shotgun (WGS) entry which is preliminary data.</text>
</comment>
<evidence type="ECO:0000259" key="1">
    <source>
        <dbReference type="Pfam" id="PF00675"/>
    </source>
</evidence>
<dbReference type="PANTHER" id="PTHR11851">
    <property type="entry name" value="METALLOPROTEASE"/>
    <property type="match status" value="1"/>
</dbReference>
<dbReference type="Pfam" id="PF05193">
    <property type="entry name" value="Peptidase_M16_C"/>
    <property type="match status" value="1"/>
</dbReference>
<dbReference type="InterPro" id="IPR007863">
    <property type="entry name" value="Peptidase_M16_C"/>
</dbReference>
<dbReference type="InterPro" id="IPR011249">
    <property type="entry name" value="Metalloenz_LuxS/M16"/>
</dbReference>
<evidence type="ECO:0000313" key="3">
    <source>
        <dbReference type="EMBL" id="GGP12482.1"/>
    </source>
</evidence>
<evidence type="ECO:0000259" key="2">
    <source>
        <dbReference type="Pfam" id="PF05193"/>
    </source>
</evidence>
<dbReference type="SUPFAM" id="SSF63411">
    <property type="entry name" value="LuxS/MPP-like metallohydrolase"/>
    <property type="match status" value="2"/>
</dbReference>
<organism evidence="3 4">
    <name type="scientific">Oceanobacillus neutriphilus</name>
    <dbReference type="NCBI Taxonomy" id="531815"/>
    <lineage>
        <taxon>Bacteria</taxon>
        <taxon>Bacillati</taxon>
        <taxon>Bacillota</taxon>
        <taxon>Bacilli</taxon>
        <taxon>Bacillales</taxon>
        <taxon>Bacillaceae</taxon>
        <taxon>Oceanobacillus</taxon>
    </lineage>
</organism>
<dbReference type="InterPro" id="IPR011765">
    <property type="entry name" value="Pept_M16_N"/>
</dbReference>
<evidence type="ECO:0000313" key="4">
    <source>
        <dbReference type="Proteomes" id="UP000641206"/>
    </source>
</evidence>
<dbReference type="Pfam" id="PF00675">
    <property type="entry name" value="Peptidase_M16"/>
    <property type="match status" value="1"/>
</dbReference>